<dbReference type="EMBL" id="CAJVPV010007495">
    <property type="protein sequence ID" value="CAG8619649.1"/>
    <property type="molecule type" value="Genomic_DNA"/>
</dbReference>
<feature type="transmembrane region" description="Helical" evidence="1">
    <location>
        <begin position="20"/>
        <end position="40"/>
    </location>
</feature>
<comment type="caution">
    <text evidence="2">The sequence shown here is derived from an EMBL/GenBank/DDBJ whole genome shotgun (WGS) entry which is preliminary data.</text>
</comment>
<feature type="transmembrane region" description="Helical" evidence="1">
    <location>
        <begin position="76"/>
        <end position="99"/>
    </location>
</feature>
<sequence length="458" mass="51094">MYLKFYLPLTLSQVQTVLAFILSILSIGWIFFLSAIIRYYTLRRIKRSDSVPVMEAVLPLNLVDVYNILRSKRTKLTVTICLLVLCGLALTNFDGIIVVNTIGFVETCRTAVVKTSAQITTENFQVAVASYAETDAILQKRNKSGVPSGVLVGQLPKDSRWKFDSSFDVDPYPWRSSCSVYASGETNVNLNTSILSDLTYKNGSLEQFLPEVHSQYGFRNGSDGYNFNGNSFKSYVHFNRSNGDTNSTATGSLILMIERFIRGNVSEVGAGVIDRLWTLRVPEENRMPYNRNNLSQSEIVSVPIVVKAYACEVTRVKEGSQGGVNVLGDISVALSTSGDLVGRQYLVAQIKGTDDTILEYTPEYWASYIEVRDTMVAKDSEVSARIYLPCFTVDIIYIILVGTYFILFLVGTAFWLRFKMDDINVPGSVVSWAVLACGDEFDSINTAEFKYINKNTTE</sequence>
<evidence type="ECO:0000256" key="1">
    <source>
        <dbReference type="SAM" id="Phobius"/>
    </source>
</evidence>
<keyword evidence="1" id="KW-0472">Membrane</keyword>
<organism evidence="2 3">
    <name type="scientific">Acaulospora morrowiae</name>
    <dbReference type="NCBI Taxonomy" id="94023"/>
    <lineage>
        <taxon>Eukaryota</taxon>
        <taxon>Fungi</taxon>
        <taxon>Fungi incertae sedis</taxon>
        <taxon>Mucoromycota</taxon>
        <taxon>Glomeromycotina</taxon>
        <taxon>Glomeromycetes</taxon>
        <taxon>Diversisporales</taxon>
        <taxon>Acaulosporaceae</taxon>
        <taxon>Acaulospora</taxon>
    </lineage>
</organism>
<dbReference type="OrthoDB" id="2417415at2759"/>
<evidence type="ECO:0000313" key="2">
    <source>
        <dbReference type="EMBL" id="CAG8619649.1"/>
    </source>
</evidence>
<feature type="transmembrane region" description="Helical" evidence="1">
    <location>
        <begin position="395"/>
        <end position="416"/>
    </location>
</feature>
<reference evidence="2" key="1">
    <citation type="submission" date="2021-06" db="EMBL/GenBank/DDBJ databases">
        <authorList>
            <person name="Kallberg Y."/>
            <person name="Tangrot J."/>
            <person name="Rosling A."/>
        </authorList>
    </citation>
    <scope>NUCLEOTIDE SEQUENCE</scope>
    <source>
        <strain evidence="2">CL551</strain>
    </source>
</reference>
<keyword evidence="1" id="KW-0812">Transmembrane</keyword>
<evidence type="ECO:0000313" key="3">
    <source>
        <dbReference type="Proteomes" id="UP000789342"/>
    </source>
</evidence>
<keyword evidence="1" id="KW-1133">Transmembrane helix</keyword>
<keyword evidence="3" id="KW-1185">Reference proteome</keyword>
<protein>
    <submittedName>
        <fullName evidence="2">3206_t:CDS:1</fullName>
    </submittedName>
</protein>
<accession>A0A9N9D251</accession>
<gene>
    <name evidence="2" type="ORF">AMORRO_LOCUS8601</name>
</gene>
<name>A0A9N9D251_9GLOM</name>
<dbReference type="Proteomes" id="UP000789342">
    <property type="component" value="Unassembled WGS sequence"/>
</dbReference>
<proteinExistence type="predicted"/>
<dbReference type="AlphaFoldDB" id="A0A9N9D251"/>